<dbReference type="GO" id="GO:0008320">
    <property type="term" value="F:protein transmembrane transporter activity"/>
    <property type="evidence" value="ECO:0007669"/>
    <property type="project" value="InterPro"/>
</dbReference>
<comment type="similarity">
    <text evidence="2">Belongs to the Tom40 family.</text>
</comment>
<keyword evidence="7" id="KW-0653">Protein transport</keyword>
<gene>
    <name evidence="10" type="ORF">M0812_19615</name>
</gene>
<evidence type="ECO:0000256" key="7">
    <source>
        <dbReference type="ARBA" id="ARBA00022927"/>
    </source>
</evidence>
<sequence>MGQALPNPEKNLPTTIQSFPVQNLNPGKFDNYSQEANSILDIKAFDGFVLELNHHLNKQFSLGHSLTMGSYRKPPSYSIQTSYNNNSMSLVGNMDMNGFLRGNFLARLSQRMFVQSSFNLSKRESNSNGVINLEYMGKDWTGRMEYQSTKTFTSSYYQRLTKKLSVGLRLTYFNPNKASSIMLMGRHVGEKSISTFTYSDFLKYISLSYVHKITPRIGFGTEFYFNLANYSSFTSLGFKYSLRNAIFQSRLTSTGQLETCVTLAFPIVTLGFSVTMDYLNDKYSAGIKVHLGPRD</sequence>
<evidence type="ECO:0000256" key="3">
    <source>
        <dbReference type="ARBA" id="ARBA00022448"/>
    </source>
</evidence>
<evidence type="ECO:0000256" key="5">
    <source>
        <dbReference type="ARBA" id="ARBA00022692"/>
    </source>
</evidence>
<keyword evidence="10" id="KW-0675">Receptor</keyword>
<evidence type="ECO:0000256" key="8">
    <source>
        <dbReference type="ARBA" id="ARBA00023128"/>
    </source>
</evidence>
<dbReference type="GO" id="GO:0005741">
    <property type="term" value="C:mitochondrial outer membrane"/>
    <property type="evidence" value="ECO:0007669"/>
    <property type="project" value="UniProtKB-SubCell"/>
</dbReference>
<dbReference type="PANTHER" id="PTHR10802">
    <property type="entry name" value="MITOCHONDRIAL IMPORT RECEPTOR SUBUNIT TOM40"/>
    <property type="match status" value="1"/>
</dbReference>
<keyword evidence="4" id="KW-1134">Transmembrane beta strand</keyword>
<evidence type="ECO:0000256" key="9">
    <source>
        <dbReference type="ARBA" id="ARBA00023136"/>
    </source>
</evidence>
<evidence type="ECO:0000256" key="6">
    <source>
        <dbReference type="ARBA" id="ARBA00022787"/>
    </source>
</evidence>
<comment type="caution">
    <text evidence="10">The sequence shown here is derived from an EMBL/GenBank/DDBJ whole genome shotgun (WGS) entry which is preliminary data.</text>
</comment>
<dbReference type="EMBL" id="JANTQA010000040">
    <property type="protein sequence ID" value="KAJ3435427.1"/>
    <property type="molecule type" value="Genomic_DNA"/>
</dbReference>
<keyword evidence="6" id="KW-1000">Mitochondrion outer membrane</keyword>
<comment type="subcellular location">
    <subcellularLocation>
        <location evidence="1">Mitochondrion outer membrane</location>
        <topology evidence="1">Multi-pass membrane protein</topology>
    </subcellularLocation>
</comment>
<evidence type="ECO:0000256" key="4">
    <source>
        <dbReference type="ARBA" id="ARBA00022452"/>
    </source>
</evidence>
<dbReference type="InterPro" id="IPR023614">
    <property type="entry name" value="Porin_dom_sf"/>
</dbReference>
<dbReference type="Gene3D" id="2.40.160.10">
    <property type="entry name" value="Porin"/>
    <property type="match status" value="1"/>
</dbReference>
<evidence type="ECO:0000256" key="1">
    <source>
        <dbReference type="ARBA" id="ARBA00004374"/>
    </source>
</evidence>
<organism evidence="10 11">
    <name type="scientific">Anaeramoeba flamelloides</name>
    <dbReference type="NCBI Taxonomy" id="1746091"/>
    <lineage>
        <taxon>Eukaryota</taxon>
        <taxon>Metamonada</taxon>
        <taxon>Anaeramoebidae</taxon>
        <taxon>Anaeramoeba</taxon>
    </lineage>
</organism>
<evidence type="ECO:0000313" key="10">
    <source>
        <dbReference type="EMBL" id="KAJ3435427.1"/>
    </source>
</evidence>
<keyword evidence="5" id="KW-0812">Transmembrane</keyword>
<protein>
    <submittedName>
        <fullName evidence="10">Import receptor subunit tom40</fullName>
    </submittedName>
</protein>
<keyword evidence="9" id="KW-0472">Membrane</keyword>
<proteinExistence type="inferred from homology"/>
<evidence type="ECO:0000313" key="11">
    <source>
        <dbReference type="Proteomes" id="UP001146793"/>
    </source>
</evidence>
<keyword evidence="8" id="KW-0496">Mitochondrion</keyword>
<keyword evidence="3" id="KW-0813">Transport</keyword>
<dbReference type="InterPro" id="IPR027246">
    <property type="entry name" value="Porin_Euk/Tom40"/>
</dbReference>
<dbReference type="InterPro" id="IPR037930">
    <property type="entry name" value="Tom40"/>
</dbReference>
<name>A0AAV7Z378_9EUKA</name>
<dbReference type="Pfam" id="PF01459">
    <property type="entry name" value="Porin_3"/>
    <property type="match status" value="1"/>
</dbReference>
<evidence type="ECO:0000256" key="2">
    <source>
        <dbReference type="ARBA" id="ARBA00010510"/>
    </source>
</evidence>
<dbReference type="AlphaFoldDB" id="A0AAV7Z378"/>
<dbReference type="GO" id="GO:0030150">
    <property type="term" value="P:protein import into mitochondrial matrix"/>
    <property type="evidence" value="ECO:0007669"/>
    <property type="project" value="InterPro"/>
</dbReference>
<reference evidence="10" key="1">
    <citation type="submission" date="2022-08" db="EMBL/GenBank/DDBJ databases">
        <title>Novel sulphate-reducing endosymbionts in the free-living metamonad Anaeramoeba.</title>
        <authorList>
            <person name="Jerlstrom-Hultqvist J."/>
            <person name="Cepicka I."/>
            <person name="Gallot-Lavallee L."/>
            <person name="Salas-Leiva D."/>
            <person name="Curtis B.A."/>
            <person name="Zahonova K."/>
            <person name="Pipaliya S."/>
            <person name="Dacks J."/>
            <person name="Roger A.J."/>
        </authorList>
    </citation>
    <scope>NUCLEOTIDE SEQUENCE</scope>
    <source>
        <strain evidence="10">Busselton2</strain>
    </source>
</reference>
<accession>A0AAV7Z378</accession>
<dbReference type="Proteomes" id="UP001146793">
    <property type="component" value="Unassembled WGS sequence"/>
</dbReference>